<dbReference type="InterPro" id="IPR051651">
    <property type="entry name" value="DMTF1_DNA-bind_reg"/>
</dbReference>
<dbReference type="InterPro" id="IPR009057">
    <property type="entry name" value="Homeodomain-like_sf"/>
</dbReference>
<comment type="subcellular location">
    <subcellularLocation>
        <location evidence="1">Nucleus</location>
    </subcellularLocation>
</comment>
<feature type="compositionally biased region" description="Basic residues" evidence="4">
    <location>
        <begin position="122"/>
        <end position="137"/>
    </location>
</feature>
<evidence type="ECO:0000256" key="3">
    <source>
        <dbReference type="ARBA" id="ARBA00023242"/>
    </source>
</evidence>
<dbReference type="SUPFAM" id="SSF46689">
    <property type="entry name" value="Homeodomain-like"/>
    <property type="match status" value="2"/>
</dbReference>
<feature type="region of interest" description="Disordered" evidence="4">
    <location>
        <begin position="1"/>
        <end position="620"/>
    </location>
</feature>
<gene>
    <name evidence="7" type="primary">REB1</name>
    <name evidence="7" type="ORF">Cob_v011835</name>
</gene>
<comment type="caution">
    <text evidence="7">The sequence shown here is derived from an EMBL/GenBank/DDBJ whole genome shotgun (WGS) entry which is preliminary data.</text>
</comment>
<organism evidence="7 8">
    <name type="scientific">Colletotrichum orbiculare (strain 104-T / ATCC 96160 / CBS 514.97 / LARS 414 / MAFF 240422)</name>
    <name type="common">Cucumber anthracnose fungus</name>
    <name type="synonym">Colletotrichum lagenarium</name>
    <dbReference type="NCBI Taxonomy" id="1213857"/>
    <lineage>
        <taxon>Eukaryota</taxon>
        <taxon>Fungi</taxon>
        <taxon>Dikarya</taxon>
        <taxon>Ascomycota</taxon>
        <taxon>Pezizomycotina</taxon>
        <taxon>Sordariomycetes</taxon>
        <taxon>Hypocreomycetidae</taxon>
        <taxon>Glomerellales</taxon>
        <taxon>Glomerellaceae</taxon>
        <taxon>Colletotrichum</taxon>
        <taxon>Colletotrichum orbiculare species complex</taxon>
    </lineage>
</organism>
<dbReference type="CDD" id="cd00167">
    <property type="entry name" value="SANT"/>
    <property type="match status" value="2"/>
</dbReference>
<dbReference type="GO" id="GO:0003700">
    <property type="term" value="F:DNA-binding transcription factor activity"/>
    <property type="evidence" value="ECO:0007669"/>
    <property type="project" value="TreeGrafter"/>
</dbReference>
<evidence type="ECO:0000259" key="5">
    <source>
        <dbReference type="PROSITE" id="PS50090"/>
    </source>
</evidence>
<dbReference type="PROSITE" id="PS50090">
    <property type="entry name" value="MYB_LIKE"/>
    <property type="match status" value="2"/>
</dbReference>
<protein>
    <submittedName>
        <fullName evidence="7">DNA-binding protein REB1</fullName>
    </submittedName>
</protein>
<feature type="compositionally biased region" description="Polar residues" evidence="4">
    <location>
        <begin position="305"/>
        <end position="324"/>
    </location>
</feature>
<feature type="compositionally biased region" description="Acidic residues" evidence="4">
    <location>
        <begin position="1031"/>
        <end position="1056"/>
    </location>
</feature>
<feature type="compositionally biased region" description="Low complexity" evidence="4">
    <location>
        <begin position="564"/>
        <end position="577"/>
    </location>
</feature>
<dbReference type="PROSITE" id="PS51294">
    <property type="entry name" value="HTH_MYB"/>
    <property type="match status" value="1"/>
</dbReference>
<dbReference type="GO" id="GO:0005634">
    <property type="term" value="C:nucleus"/>
    <property type="evidence" value="ECO:0007669"/>
    <property type="project" value="UniProtKB-SubCell"/>
</dbReference>
<keyword evidence="3" id="KW-0539">Nucleus</keyword>
<reference evidence="8" key="2">
    <citation type="journal article" date="2019" name="Mol. Plant Microbe Interact.">
        <title>Genome sequence resources for four phytopathogenic fungi from the Colletotrichum orbiculare species complex.</title>
        <authorList>
            <person name="Gan P."/>
            <person name="Tsushima A."/>
            <person name="Narusaka M."/>
            <person name="Narusaka Y."/>
            <person name="Takano Y."/>
            <person name="Kubo Y."/>
            <person name="Shirasu K."/>
        </authorList>
    </citation>
    <scope>GENOME REANNOTATION</scope>
    <source>
        <strain evidence="8">104-T / ATCC 96160 / CBS 514.97 / LARS 414 / MAFF 240422</strain>
    </source>
</reference>
<dbReference type="PANTHER" id="PTHR46380">
    <property type="entry name" value="CYCLIN-D-BINDING MYB-LIKE TRANSCRIPTION FACTOR 1"/>
    <property type="match status" value="1"/>
</dbReference>
<dbReference type="Pfam" id="PF13921">
    <property type="entry name" value="Myb_DNA-bind_6"/>
    <property type="match status" value="1"/>
</dbReference>
<dbReference type="Gene3D" id="1.10.10.60">
    <property type="entry name" value="Homeodomain-like"/>
    <property type="match status" value="2"/>
</dbReference>
<feature type="compositionally biased region" description="Polar residues" evidence="4">
    <location>
        <begin position="246"/>
        <end position="296"/>
    </location>
</feature>
<feature type="region of interest" description="Disordered" evidence="4">
    <location>
        <begin position="1223"/>
        <end position="1263"/>
    </location>
</feature>
<keyword evidence="8" id="KW-1185">Reference proteome</keyword>
<feature type="compositionally biased region" description="Polar residues" evidence="4">
    <location>
        <begin position="151"/>
        <end position="162"/>
    </location>
</feature>
<dbReference type="STRING" id="1213857.A0A484FCV5"/>
<evidence type="ECO:0000256" key="2">
    <source>
        <dbReference type="ARBA" id="ARBA00023125"/>
    </source>
</evidence>
<feature type="compositionally biased region" description="Polar residues" evidence="4">
    <location>
        <begin position="213"/>
        <end position="229"/>
    </location>
</feature>
<reference evidence="8" key="1">
    <citation type="journal article" date="2013" name="New Phytol.">
        <title>Comparative genomic and transcriptomic analyses reveal the hemibiotrophic stage shift of Colletotrichum fungi.</title>
        <authorList>
            <person name="Gan P."/>
            <person name="Ikeda K."/>
            <person name="Irieda H."/>
            <person name="Narusaka M."/>
            <person name="O'Connell R.J."/>
            <person name="Narusaka Y."/>
            <person name="Takano Y."/>
            <person name="Kubo Y."/>
            <person name="Shirasu K."/>
        </authorList>
    </citation>
    <scope>NUCLEOTIDE SEQUENCE [LARGE SCALE GENOMIC DNA]</scope>
    <source>
        <strain evidence="8">104-T / ATCC 96160 / CBS 514.97 / LARS 414 / MAFF 240422</strain>
    </source>
</reference>
<dbReference type="Proteomes" id="UP000014480">
    <property type="component" value="Unassembled WGS sequence"/>
</dbReference>
<feature type="compositionally biased region" description="Low complexity" evidence="4">
    <location>
        <begin position="450"/>
        <end position="459"/>
    </location>
</feature>
<feature type="compositionally biased region" description="Polar residues" evidence="4">
    <location>
        <begin position="418"/>
        <end position="432"/>
    </location>
</feature>
<feature type="compositionally biased region" description="Basic residues" evidence="4">
    <location>
        <begin position="172"/>
        <end position="181"/>
    </location>
</feature>
<dbReference type="PANTHER" id="PTHR46380:SF2">
    <property type="entry name" value="CYCLIN-D-BINDING MYB-LIKE TRANSCRIPTION FACTOR 1"/>
    <property type="match status" value="1"/>
</dbReference>
<feature type="compositionally biased region" description="Low complexity" evidence="4">
    <location>
        <begin position="1057"/>
        <end position="1066"/>
    </location>
</feature>
<accession>A0A484FCV5</accession>
<dbReference type="AlphaFoldDB" id="A0A484FCV5"/>
<dbReference type="InterPro" id="IPR001005">
    <property type="entry name" value="SANT/Myb"/>
</dbReference>
<dbReference type="SMART" id="SM00717">
    <property type="entry name" value="SANT"/>
    <property type="match status" value="2"/>
</dbReference>
<dbReference type="OrthoDB" id="39591at2759"/>
<evidence type="ECO:0000313" key="8">
    <source>
        <dbReference type="Proteomes" id="UP000014480"/>
    </source>
</evidence>
<feature type="region of interest" description="Disordered" evidence="4">
    <location>
        <begin position="962"/>
        <end position="1210"/>
    </location>
</feature>
<keyword evidence="2 7" id="KW-0238">DNA-binding</keyword>
<name>A0A484FCV5_COLOR</name>
<feature type="compositionally biased region" description="Basic and acidic residues" evidence="4">
    <location>
        <begin position="1131"/>
        <end position="1144"/>
    </location>
</feature>
<feature type="compositionally biased region" description="Basic and acidic residues" evidence="4">
    <location>
        <begin position="503"/>
        <end position="527"/>
    </location>
</feature>
<dbReference type="InterPro" id="IPR017930">
    <property type="entry name" value="Myb_dom"/>
</dbReference>
<evidence type="ECO:0000313" key="7">
    <source>
        <dbReference type="EMBL" id="TDZ15381.1"/>
    </source>
</evidence>
<feature type="domain" description="HTH myb-type" evidence="6">
    <location>
        <begin position="709"/>
        <end position="760"/>
    </location>
</feature>
<feature type="compositionally biased region" description="Polar residues" evidence="4">
    <location>
        <begin position="439"/>
        <end position="449"/>
    </location>
</feature>
<feature type="compositionally biased region" description="Acidic residues" evidence="4">
    <location>
        <begin position="528"/>
        <end position="549"/>
    </location>
</feature>
<sequence>MFTSMQSIGSKLFGSPYKQSPLQTSPEKHSSPGPARPGREDADSRAYSSTAPAITREMTESDEERASNDGNSRSGSPDAAEEPAADDDYVDPFANAVPFSTQHVEEAAPASDASEADEASSPKKKKQKKGRKRKSKGKAVADEDSDPALPTPTTSGPASNTEADGAASAAKSSKKKRKRRSASSDPIEPQDSRSAKKRKTRKPLEDIEDTEMDTQPNEVVPDSPTNQLIAENDNDSDLDLDLTLPTEAQNSQLQSVSRQLFQYSKGHATTATSASEDSVDDQSMSAEEISPSSPSVIAQRRRSMSRGSQISVFRQNLSRESTSIYDRISEAAESEEEGPLPEPVIDLPGQAERPADKEALAPGALWASQSQELDFADQLPPSSQPPREDSPSEDGDSVEAKDDAADVVMADAVDDSNDQQQLPRLPVSSVQTGFHAINSPRNPITYSNKGSRTAAATPGRGRRRAVTASVDGSEPNMPSSAVRSARSTASKKQRAKPTFFDKPASDHSDSEQAEEPREQAEEPREQAAEGEEVEEEESGNQGDGEDEPVPEPQSTKRSTRNAPKKLSAAKAPKTKASAPEKKAKTPRAKAPASEKKKARAPKTLKEPKEPTASRQPAAVKEYTKGAFTPQELKLLSETLTKFRDNKAMTQEQLIALIHKKHQRGSKSENRTPINIDEFNEFWAFVTAAFPHRKRQKVICVTRQEFHPYKRRGGNWTADEDAKLALLHDKYNGAWSLMAEEMSRTANDLRDRWRNYVVSGRLPEERKTWSEEEEQELVQCVIKSVRRIKKGVDGLTRPANTLIHWHTVSEMMGFKRSRLQCLKKWDQLDIDLEAYPDIHEILRRPRDTWALDKARLHVREMTPEAKYELVLALNEGAFGDDSSIKWQNLVDVKFRKAHPRAALQLLWHRIKRQVPGHEDKTVRDCSRWLLDQANASIAGAKFIAGGDEDGDTDDEKQVIKTRTAAAAEKRTPRKKSTTKKAPSNRSKIQSAERVEDSGSDGEGADDTQVDGTQLDETQMEDTQMENTQMEDTQMEDTQLDQADDSEPDDTQVDESMADDTAMTDNDTPQPSQRLGRLGGMKNLLAPLSSQVPEPSPGKKIVRLSRGKSAKERVSTGEGDEEEDSQATPSQLDVRKIPDRKQEKKEAAKKRKASGSRVRSVRSMDSVQNSDVDEDMPEIHVPLSTQPSRFKKAKVHGNWARKTGSNVLPGEPVELTEEVMAELEAANTSSRSVTGEDEGGEAIEALPVKKRRRQKKQSEVAETPA</sequence>
<dbReference type="EMBL" id="AMCV02000041">
    <property type="protein sequence ID" value="TDZ15381.1"/>
    <property type="molecule type" value="Genomic_DNA"/>
</dbReference>
<feature type="compositionally biased region" description="Acidic residues" evidence="4">
    <location>
        <begin position="996"/>
        <end position="1007"/>
    </location>
</feature>
<feature type="compositionally biased region" description="Low complexity" evidence="4">
    <location>
        <begin position="479"/>
        <end position="488"/>
    </location>
</feature>
<feature type="domain" description="Myb-like" evidence="5">
    <location>
        <begin position="707"/>
        <end position="756"/>
    </location>
</feature>
<evidence type="ECO:0000259" key="6">
    <source>
        <dbReference type="PROSITE" id="PS51294"/>
    </source>
</evidence>
<feature type="compositionally biased region" description="Acidic residues" evidence="4">
    <location>
        <begin position="79"/>
        <end position="90"/>
    </location>
</feature>
<feature type="domain" description="Myb-like" evidence="5">
    <location>
        <begin position="760"/>
        <end position="828"/>
    </location>
</feature>
<proteinExistence type="predicted"/>
<evidence type="ECO:0000256" key="4">
    <source>
        <dbReference type="SAM" id="MobiDB-lite"/>
    </source>
</evidence>
<dbReference type="GO" id="GO:0000976">
    <property type="term" value="F:transcription cis-regulatory region binding"/>
    <property type="evidence" value="ECO:0007669"/>
    <property type="project" value="TreeGrafter"/>
</dbReference>
<evidence type="ECO:0000256" key="1">
    <source>
        <dbReference type="ARBA" id="ARBA00004123"/>
    </source>
</evidence>